<accession>A0A168EJ44</accession>
<dbReference type="OrthoDB" id="337660at2759"/>
<protein>
    <submittedName>
        <fullName evidence="3">Actin-like protein</fullName>
    </submittedName>
</protein>
<comment type="caution">
    <text evidence="3">The sequence shown here is derived from an EMBL/GenBank/DDBJ whole genome shotgun (WGS) entry which is preliminary data.</text>
</comment>
<dbReference type="Proteomes" id="UP000076744">
    <property type="component" value="Unassembled WGS sequence"/>
</dbReference>
<feature type="compositionally biased region" description="Polar residues" evidence="2">
    <location>
        <begin position="13"/>
        <end position="30"/>
    </location>
</feature>
<dbReference type="GeneID" id="30017066"/>
<reference evidence="3 4" key="1">
    <citation type="journal article" date="2016" name="Genome Biol. Evol.">
        <title>Divergent and convergent evolution of fungal pathogenicity.</title>
        <authorList>
            <person name="Shang Y."/>
            <person name="Xiao G."/>
            <person name="Zheng P."/>
            <person name="Cen K."/>
            <person name="Zhan S."/>
            <person name="Wang C."/>
        </authorList>
    </citation>
    <scope>NUCLEOTIDE SEQUENCE [LARGE SCALE GENOMIC DNA]</scope>
    <source>
        <strain evidence="3 4">ARSEF 2679</strain>
    </source>
</reference>
<proteinExistence type="inferred from homology"/>
<dbReference type="PANTHER" id="PTHR11937">
    <property type="entry name" value="ACTIN"/>
    <property type="match status" value="1"/>
</dbReference>
<sequence length="557" mass="61307">MASGDGPALPHRSVSNIRSAPGQQSTSSGPHTPPRAISGSYGSPATIRADDDFLLIEIGSRHIRVGFAGDNVPKAVLSSGPRDQRRAGDFSQWTESEAPGAHWASDHEIWRYDLRDFDLGLFQDKLERVLRDAFTRLLLIDSRPRRAGLVLDSAVPIPLLSAVLDVLFTQFQAPLISLLASPTMTTVAAGVRSALVIDMGWSETVVTSVYEYREVKCTRSIRGGRSLLNKTYKLLHKVITGKEDEQESRESDHVITFSECEDIMCRLMWCRGAAYKSTQRQSTQLDTVVEQDETEMDASHPRGDARIPLRSASPPENIEVSFEKLADVCDDAMFDPSANPSSFDDHELPLHWLVYQHLLQLPLDVRAVCMSRIMFTGGCSNILGIKERLVDEVASIVDKRGWTPVTGKGADRLRNSTQIRRSSAISRSVESPAPSESSDDTERSRSRPSSIATQTEEDAIEAKLARNRKVLPQFQGQLRVLHSLGPWTGASLLCQLKIPAMATVDRELWLQQGASGASRAGDVDMKMQQRQSMGAGGLIRASGGHHVNWTLGTWGSI</sequence>
<feature type="region of interest" description="Disordered" evidence="2">
    <location>
        <begin position="291"/>
        <end position="311"/>
    </location>
</feature>
<dbReference type="SMART" id="SM00268">
    <property type="entry name" value="ACTIN"/>
    <property type="match status" value="1"/>
</dbReference>
<dbReference type="Gene3D" id="3.30.420.40">
    <property type="match status" value="2"/>
</dbReference>
<gene>
    <name evidence="3" type="ORF">ISF_00774</name>
</gene>
<feature type="compositionally biased region" description="Basic and acidic residues" evidence="2">
    <location>
        <begin position="297"/>
        <end position="307"/>
    </location>
</feature>
<feature type="region of interest" description="Disordered" evidence="2">
    <location>
        <begin position="1"/>
        <end position="43"/>
    </location>
</feature>
<evidence type="ECO:0000256" key="1">
    <source>
        <dbReference type="RuleBase" id="RU000487"/>
    </source>
</evidence>
<name>A0A168EJ44_CORFA</name>
<dbReference type="Gene3D" id="3.90.640.10">
    <property type="entry name" value="Actin, Chain A, domain 4"/>
    <property type="match status" value="1"/>
</dbReference>
<comment type="similarity">
    <text evidence="1">Belongs to the actin family.</text>
</comment>
<feature type="compositionally biased region" description="Polar residues" evidence="2">
    <location>
        <begin position="415"/>
        <end position="429"/>
    </location>
</feature>
<dbReference type="SUPFAM" id="SSF53067">
    <property type="entry name" value="Actin-like ATPase domain"/>
    <property type="match status" value="2"/>
</dbReference>
<feature type="region of interest" description="Disordered" evidence="2">
    <location>
        <begin position="407"/>
        <end position="457"/>
    </location>
</feature>
<dbReference type="InterPro" id="IPR043129">
    <property type="entry name" value="ATPase_NBD"/>
</dbReference>
<dbReference type="EMBL" id="AZHB01000001">
    <property type="protein sequence ID" value="OAA73873.1"/>
    <property type="molecule type" value="Genomic_DNA"/>
</dbReference>
<keyword evidence="4" id="KW-1185">Reference proteome</keyword>
<evidence type="ECO:0000256" key="2">
    <source>
        <dbReference type="SAM" id="MobiDB-lite"/>
    </source>
</evidence>
<dbReference type="STRING" id="1081104.A0A168EJ44"/>
<organism evidence="3 4">
    <name type="scientific">Cordyceps fumosorosea (strain ARSEF 2679)</name>
    <name type="common">Isaria fumosorosea</name>
    <dbReference type="NCBI Taxonomy" id="1081104"/>
    <lineage>
        <taxon>Eukaryota</taxon>
        <taxon>Fungi</taxon>
        <taxon>Dikarya</taxon>
        <taxon>Ascomycota</taxon>
        <taxon>Pezizomycotina</taxon>
        <taxon>Sordariomycetes</taxon>
        <taxon>Hypocreomycetidae</taxon>
        <taxon>Hypocreales</taxon>
        <taxon>Cordycipitaceae</taxon>
        <taxon>Cordyceps</taxon>
    </lineage>
</organism>
<dbReference type="InterPro" id="IPR004000">
    <property type="entry name" value="Actin"/>
</dbReference>
<dbReference type="RefSeq" id="XP_018708831.1">
    <property type="nucleotide sequence ID" value="XM_018844381.1"/>
</dbReference>
<dbReference type="Pfam" id="PF00022">
    <property type="entry name" value="Actin"/>
    <property type="match status" value="1"/>
</dbReference>
<dbReference type="AlphaFoldDB" id="A0A168EJ44"/>
<evidence type="ECO:0000313" key="3">
    <source>
        <dbReference type="EMBL" id="OAA73873.1"/>
    </source>
</evidence>
<evidence type="ECO:0000313" key="4">
    <source>
        <dbReference type="Proteomes" id="UP000076744"/>
    </source>
</evidence>